<evidence type="ECO:0000256" key="1">
    <source>
        <dbReference type="SAM" id="Phobius"/>
    </source>
</evidence>
<dbReference type="EMBL" id="CP060637">
    <property type="protein sequence ID" value="QNM15426.1"/>
    <property type="molecule type" value="Genomic_DNA"/>
</dbReference>
<feature type="transmembrane region" description="Helical" evidence="1">
    <location>
        <begin position="182"/>
        <end position="200"/>
    </location>
</feature>
<keyword evidence="3" id="KW-1185">Reference proteome</keyword>
<feature type="transmembrane region" description="Helical" evidence="1">
    <location>
        <begin position="158"/>
        <end position="176"/>
    </location>
</feature>
<dbReference type="Proteomes" id="UP000515913">
    <property type="component" value="Chromosome"/>
</dbReference>
<gene>
    <name evidence="2" type="ORF">H9Q81_00875</name>
</gene>
<feature type="transmembrane region" description="Helical" evidence="1">
    <location>
        <begin position="78"/>
        <end position="101"/>
    </location>
</feature>
<reference evidence="2 3" key="1">
    <citation type="submission" date="2020-08" db="EMBL/GenBank/DDBJ databases">
        <authorList>
            <person name="Liu C."/>
            <person name="Sun Q."/>
        </authorList>
    </citation>
    <scope>NUCLEOTIDE SEQUENCE [LARGE SCALE GENOMIC DNA]</scope>
    <source>
        <strain evidence="2 3">NSJ-57</strain>
    </source>
</reference>
<dbReference type="InterPro" id="IPR038750">
    <property type="entry name" value="YczE/YyaS-like"/>
</dbReference>
<dbReference type="KEGG" id="fho:H9Q81_00875"/>
<proteinExistence type="predicted"/>
<evidence type="ECO:0000313" key="2">
    <source>
        <dbReference type="EMBL" id="QNM15426.1"/>
    </source>
</evidence>
<keyword evidence="1" id="KW-0472">Membrane</keyword>
<organism evidence="2 3">
    <name type="scientific">Fusobacterium hominis</name>
    <dbReference type="NCBI Taxonomy" id="2764326"/>
    <lineage>
        <taxon>Bacteria</taxon>
        <taxon>Fusobacteriati</taxon>
        <taxon>Fusobacteriota</taxon>
        <taxon>Fusobacteriia</taxon>
        <taxon>Fusobacteriales</taxon>
        <taxon>Fusobacteriaceae</taxon>
        <taxon>Fusobacterium</taxon>
    </lineage>
</organism>
<feature type="transmembrane region" description="Helical" evidence="1">
    <location>
        <begin position="47"/>
        <end position="66"/>
    </location>
</feature>
<protein>
    <submittedName>
        <fullName evidence="2">Sugar permease</fullName>
    </submittedName>
</protein>
<dbReference type="PANTHER" id="PTHR40078">
    <property type="entry name" value="INTEGRAL MEMBRANE PROTEIN-RELATED"/>
    <property type="match status" value="1"/>
</dbReference>
<name>A0A7G9GX94_9FUSO</name>
<accession>A0A7G9GX94</accession>
<keyword evidence="1" id="KW-0812">Transmembrane</keyword>
<evidence type="ECO:0000313" key="3">
    <source>
        <dbReference type="Proteomes" id="UP000515913"/>
    </source>
</evidence>
<feature type="transmembrane region" description="Helical" evidence="1">
    <location>
        <begin position="107"/>
        <end position="129"/>
    </location>
</feature>
<keyword evidence="1" id="KW-1133">Transmembrane helix</keyword>
<dbReference type="AlphaFoldDB" id="A0A7G9GX94"/>
<dbReference type="PANTHER" id="PTHR40078:SF1">
    <property type="entry name" value="INTEGRAL MEMBRANE PROTEIN"/>
    <property type="match status" value="1"/>
</dbReference>
<sequence length="219" mass="24915">MNVNYLKKYSLWILTVIINSFGNFLMIKSEMGSGPWIAASMGISKSTNIPIGLCTIMLNIGIYIPIMIISRKFDIPRLIGSFFVAFIFGKFLDFFLVAFNWIGTTNIIGRIVIFLLGDLILTAGISMYLRVNIALNPFDQFLQTVNEFLISDIRKANLVYLGVPLLMATILGIYNGFYFRGIGVGTIFMFFLNGIFIKFYHNHIVIPNHILNPRQYIKK</sequence>
<dbReference type="Pfam" id="PF19700">
    <property type="entry name" value="DUF6198"/>
    <property type="match status" value="1"/>
</dbReference>
<dbReference type="RefSeq" id="WP_101473471.1">
    <property type="nucleotide sequence ID" value="NZ_CP060637.1"/>
</dbReference>
<feature type="transmembrane region" description="Helical" evidence="1">
    <location>
        <begin position="9"/>
        <end position="27"/>
    </location>
</feature>